<comment type="similarity">
    <text evidence="2">Belongs to the thiamine-monophosphate kinase family.</text>
</comment>
<evidence type="ECO:0000256" key="1">
    <source>
        <dbReference type="ARBA" id="ARBA00022977"/>
    </source>
</evidence>
<feature type="binding site" evidence="2">
    <location>
        <position position="126"/>
    </location>
    <ligand>
        <name>Mg(2+)</name>
        <dbReference type="ChEBI" id="CHEBI:18420"/>
        <label>1</label>
    </ligand>
</feature>
<feature type="binding site" evidence="2">
    <location>
        <position position="79"/>
    </location>
    <ligand>
        <name>Mg(2+)</name>
        <dbReference type="ChEBI" id="CHEBI:18420"/>
        <label>4</label>
    </ligand>
</feature>
<feature type="binding site" evidence="2">
    <location>
        <position position="220"/>
    </location>
    <ligand>
        <name>ATP</name>
        <dbReference type="ChEBI" id="CHEBI:30616"/>
    </ligand>
</feature>
<comment type="caution">
    <text evidence="2">Lacks conserved residue(s) required for the propagation of feature annotation.</text>
</comment>
<dbReference type="Pfam" id="PF00586">
    <property type="entry name" value="AIRS"/>
    <property type="match status" value="1"/>
</dbReference>
<comment type="miscellaneous">
    <text evidence="2">Reaction mechanism of ThiL seems to utilize a direct, inline transfer of the gamma-phosphate of ATP to TMP rather than a phosphorylated enzyme intermediate.</text>
</comment>
<feature type="binding site" evidence="2">
    <location>
        <position position="50"/>
    </location>
    <ligand>
        <name>Mg(2+)</name>
        <dbReference type="ChEBI" id="CHEBI:18420"/>
        <label>1</label>
    </ligand>
</feature>
<keyword evidence="2" id="KW-0808">Transferase</keyword>
<dbReference type="EC" id="2.7.4.16" evidence="2"/>
<dbReference type="GO" id="GO:0005524">
    <property type="term" value="F:ATP binding"/>
    <property type="evidence" value="ECO:0007669"/>
    <property type="project" value="UniProtKB-UniRule"/>
</dbReference>
<feature type="domain" description="PurM-like C-terminal" evidence="4">
    <location>
        <begin position="154"/>
        <end position="305"/>
    </location>
</feature>
<feature type="binding site" evidence="2">
    <location>
        <position position="51"/>
    </location>
    <ligand>
        <name>Mg(2+)</name>
        <dbReference type="ChEBI" id="CHEBI:18420"/>
        <label>2</label>
    </ligand>
</feature>
<feature type="binding site" evidence="2">
    <location>
        <position position="51"/>
    </location>
    <ligand>
        <name>Mg(2+)</name>
        <dbReference type="ChEBI" id="CHEBI:18420"/>
        <label>1</label>
    </ligand>
</feature>
<name>A0A078MK63_9PSED</name>
<dbReference type="GO" id="GO:0000287">
    <property type="term" value="F:magnesium ion binding"/>
    <property type="evidence" value="ECO:0007669"/>
    <property type="project" value="UniProtKB-UniRule"/>
</dbReference>
<feature type="binding site" evidence="2">
    <location>
        <position position="218"/>
    </location>
    <ligand>
        <name>Mg(2+)</name>
        <dbReference type="ChEBI" id="CHEBI:18420"/>
        <label>3</label>
    </ligand>
</feature>
<keyword evidence="2" id="KW-0460">Magnesium</keyword>
<dbReference type="InterPro" id="IPR010918">
    <property type="entry name" value="PurM-like_C_dom"/>
</dbReference>
<keyword evidence="2" id="KW-0547">Nucleotide-binding</keyword>
<feature type="binding site" evidence="2">
    <location>
        <position position="58"/>
    </location>
    <ligand>
        <name>substrate</name>
    </ligand>
</feature>
<accession>A0A078MK63</accession>
<feature type="binding site" evidence="2">
    <location>
        <position position="221"/>
    </location>
    <ligand>
        <name>Mg(2+)</name>
        <dbReference type="ChEBI" id="CHEBI:18420"/>
        <label>5</label>
    </ligand>
</feature>
<evidence type="ECO:0000259" key="3">
    <source>
        <dbReference type="Pfam" id="PF00586"/>
    </source>
</evidence>
<feature type="domain" description="PurM-like N-terminal" evidence="3">
    <location>
        <begin position="32"/>
        <end position="141"/>
    </location>
</feature>
<feature type="binding site" evidence="2">
    <location>
        <position position="319"/>
    </location>
    <ligand>
        <name>substrate</name>
    </ligand>
</feature>
<dbReference type="Gene3D" id="3.30.1330.10">
    <property type="entry name" value="PurM-like, N-terminal domain"/>
    <property type="match status" value="1"/>
</dbReference>
<dbReference type="HAMAP" id="MF_02128">
    <property type="entry name" value="TMP_kinase"/>
    <property type="match status" value="1"/>
</dbReference>
<sequence>MPLGEFGLIGRYFQRQALERAGGQAKVALGIGDDAALLDPTPGCQWVISTDSLVQGVHFPEPYSPADLGYRALAVAVSDLAAMAATPVGFTLALTLPAVDDGWLQGFSDGLAACAADHRISLIGGDTTRGPLNIGITVYGEAVSGRALRRAGARPGDLLCVGGPLGDGAAGLAVVLGQELPGSLTEAARNYLLNRFWRPRAQCELGAALAGVATAGMDISDGLLQDAAHLARASGVAVQLRRAALPSSPALQAWPAAQQLDWMLSGGDDYVLLFTLPPAQAALLPQWAEQGWSVSVIGEITVGDGVWLDGQAVTGAGGYQHFEESKHG</sequence>
<keyword evidence="2" id="KW-0067">ATP-binding</keyword>
<feature type="binding site" evidence="2">
    <location>
        <begin position="125"/>
        <end position="126"/>
    </location>
    <ligand>
        <name>ATP</name>
        <dbReference type="ChEBI" id="CHEBI:30616"/>
    </ligand>
</feature>
<dbReference type="EMBL" id="LM997413">
    <property type="protein sequence ID" value="CEA06645.1"/>
    <property type="molecule type" value="Genomic_DNA"/>
</dbReference>
<keyword evidence="2 5" id="KW-0418">Kinase</keyword>
<dbReference type="OrthoDB" id="9802811at2"/>
<feature type="binding site" evidence="2">
    <location>
        <position position="150"/>
    </location>
    <ligand>
        <name>ATP</name>
        <dbReference type="ChEBI" id="CHEBI:30616"/>
    </ligand>
</feature>
<evidence type="ECO:0000259" key="4">
    <source>
        <dbReference type="Pfam" id="PF02769"/>
    </source>
</evidence>
<evidence type="ECO:0000256" key="2">
    <source>
        <dbReference type="HAMAP-Rule" id="MF_02128"/>
    </source>
</evidence>
<dbReference type="PIRSF" id="PIRSF005303">
    <property type="entry name" value="Thiam_monoph_kin"/>
    <property type="match status" value="1"/>
</dbReference>
<protein>
    <recommendedName>
        <fullName evidence="2">Thiamine-monophosphate kinase</fullName>
        <shortName evidence="2">TMP kinase</shortName>
        <shortName evidence="2">Thiamine-phosphate kinase</shortName>
        <ecNumber evidence="2">2.7.4.16</ecNumber>
    </recommendedName>
</protein>
<dbReference type="AlphaFoldDB" id="A0A078MK63"/>
<keyword evidence="1 2" id="KW-0784">Thiamine biosynthesis</keyword>
<dbReference type="UniPathway" id="UPA00060">
    <property type="reaction ID" value="UER00142"/>
</dbReference>
<proteinExistence type="inferred from homology"/>
<dbReference type="GO" id="GO:0009030">
    <property type="term" value="F:thiamine-phosphate kinase activity"/>
    <property type="evidence" value="ECO:0007669"/>
    <property type="project" value="UniProtKB-UniRule"/>
</dbReference>
<dbReference type="GO" id="GO:0009228">
    <property type="term" value="P:thiamine biosynthetic process"/>
    <property type="evidence" value="ECO:0007669"/>
    <property type="project" value="UniProtKB-KW"/>
</dbReference>
<dbReference type="InterPro" id="IPR006283">
    <property type="entry name" value="ThiL-like"/>
</dbReference>
<dbReference type="PANTHER" id="PTHR30270:SF0">
    <property type="entry name" value="THIAMINE-MONOPHOSPHATE KINASE"/>
    <property type="match status" value="1"/>
</dbReference>
<reference evidence="5" key="1">
    <citation type="submission" date="2014-07" db="EMBL/GenBank/DDBJ databases">
        <authorList>
            <person name="Urmite Genomes Urmite Genomes"/>
        </authorList>
    </citation>
    <scope>NUCLEOTIDE SEQUENCE</scope>
    <source>
        <strain evidence="5">12M76_air</strain>
    </source>
</reference>
<dbReference type="PATRIC" id="fig|1461581.3.peg.2939"/>
<dbReference type="PANTHER" id="PTHR30270">
    <property type="entry name" value="THIAMINE-MONOPHOSPHATE KINASE"/>
    <property type="match status" value="1"/>
</dbReference>
<keyword evidence="2" id="KW-0479">Metal-binding</keyword>
<dbReference type="Gene3D" id="3.90.650.10">
    <property type="entry name" value="PurM-like C-terminal domain"/>
    <property type="match status" value="1"/>
</dbReference>
<gene>
    <name evidence="2" type="primary">thiL</name>
    <name evidence="5" type="ORF">BN1049_02997</name>
</gene>
<feature type="binding site" evidence="2">
    <location>
        <position position="268"/>
    </location>
    <ligand>
        <name>substrate</name>
    </ligand>
</feature>
<feature type="binding site" evidence="2">
    <location>
        <position position="34"/>
    </location>
    <ligand>
        <name>Mg(2+)</name>
        <dbReference type="ChEBI" id="CHEBI:18420"/>
        <label>4</label>
    </ligand>
</feature>
<dbReference type="CDD" id="cd02194">
    <property type="entry name" value="ThiL"/>
    <property type="match status" value="1"/>
</dbReference>
<feature type="binding site" evidence="2">
    <location>
        <position position="49"/>
    </location>
    <ligand>
        <name>Mg(2+)</name>
        <dbReference type="ChEBI" id="CHEBI:18420"/>
        <label>4</label>
    </ligand>
</feature>
<feature type="binding site" evidence="2">
    <location>
        <position position="79"/>
    </location>
    <ligand>
        <name>Mg(2+)</name>
        <dbReference type="ChEBI" id="CHEBI:18420"/>
        <label>2</label>
    </ligand>
</feature>
<feature type="binding site" evidence="2">
    <location>
        <position position="79"/>
    </location>
    <ligand>
        <name>Mg(2+)</name>
        <dbReference type="ChEBI" id="CHEBI:18420"/>
        <label>3</label>
    </ligand>
</feature>
<dbReference type="InterPro" id="IPR036676">
    <property type="entry name" value="PurM-like_C_sf"/>
</dbReference>
<dbReference type="NCBIfam" id="TIGR01379">
    <property type="entry name" value="thiL"/>
    <property type="match status" value="1"/>
</dbReference>
<comment type="function">
    <text evidence="2">Catalyzes the ATP-dependent phosphorylation of thiamine-monophosphate (TMP) to form thiamine-pyrophosphate (TPP), the active form of vitamin B1.</text>
</comment>
<evidence type="ECO:0000313" key="5">
    <source>
        <dbReference type="EMBL" id="CEA06645.1"/>
    </source>
</evidence>
<dbReference type="SUPFAM" id="SSF55326">
    <property type="entry name" value="PurM N-terminal domain-like"/>
    <property type="match status" value="1"/>
</dbReference>
<dbReference type="Pfam" id="PF02769">
    <property type="entry name" value="AIRS_C"/>
    <property type="match status" value="1"/>
</dbReference>
<dbReference type="InterPro" id="IPR036921">
    <property type="entry name" value="PurM-like_N_sf"/>
</dbReference>
<dbReference type="SUPFAM" id="SSF56042">
    <property type="entry name" value="PurM C-terminal domain-like"/>
    <property type="match status" value="1"/>
</dbReference>
<dbReference type="EMBL" id="LK391969">
    <property type="protein sequence ID" value="CEF28020.1"/>
    <property type="molecule type" value="Genomic_DNA"/>
</dbReference>
<dbReference type="GO" id="GO:0009229">
    <property type="term" value="P:thiamine diphosphate biosynthetic process"/>
    <property type="evidence" value="ECO:0007669"/>
    <property type="project" value="UniProtKB-UniRule"/>
</dbReference>
<comment type="catalytic activity">
    <reaction evidence="2">
        <text>thiamine phosphate + ATP = thiamine diphosphate + ADP</text>
        <dbReference type="Rhea" id="RHEA:15913"/>
        <dbReference type="ChEBI" id="CHEBI:30616"/>
        <dbReference type="ChEBI" id="CHEBI:37575"/>
        <dbReference type="ChEBI" id="CHEBI:58937"/>
        <dbReference type="ChEBI" id="CHEBI:456216"/>
        <dbReference type="EC" id="2.7.4.16"/>
    </reaction>
</comment>
<organism evidence="5">
    <name type="scientific">Pseudomonas saudimassiliensis</name>
    <dbReference type="NCBI Taxonomy" id="1461581"/>
    <lineage>
        <taxon>Bacteria</taxon>
        <taxon>Pseudomonadati</taxon>
        <taxon>Pseudomonadota</taxon>
        <taxon>Gammaproteobacteria</taxon>
        <taxon>Pseudomonadales</taxon>
        <taxon>Pseudomonadaceae</taxon>
        <taxon>Pseudomonas</taxon>
    </lineage>
</organism>
<dbReference type="InterPro" id="IPR016188">
    <property type="entry name" value="PurM-like_N"/>
</dbReference>
<comment type="pathway">
    <text evidence="2">Cofactor biosynthesis; thiamine diphosphate biosynthesis; thiamine diphosphate from thiamine phosphate: step 1/1.</text>
</comment>
<feature type="binding site" evidence="2">
    <location>
        <position position="34"/>
    </location>
    <ligand>
        <name>Mg(2+)</name>
        <dbReference type="ChEBI" id="CHEBI:18420"/>
        <label>3</label>
    </ligand>
</feature>